<name>A0A1F5VUG3_9BACT</name>
<dbReference type="InterPro" id="IPR015867">
    <property type="entry name" value="N-reg_PII/ATP_PRibTrfase_C"/>
</dbReference>
<organism evidence="2 3">
    <name type="scientific">Candidatus Fischerbacteria bacterium RBG_13_37_8</name>
    <dbReference type="NCBI Taxonomy" id="1817863"/>
    <lineage>
        <taxon>Bacteria</taxon>
        <taxon>Candidatus Fischeribacteriota</taxon>
    </lineage>
</organism>
<dbReference type="Gene3D" id="3.30.70.120">
    <property type="match status" value="1"/>
</dbReference>
<dbReference type="InterPro" id="IPR011322">
    <property type="entry name" value="N-reg_PII-like_a/b"/>
</dbReference>
<gene>
    <name evidence="2" type="ORF">A2Y62_10760</name>
</gene>
<dbReference type="AlphaFoldDB" id="A0A1F5VUG3"/>
<evidence type="ECO:0000313" key="3">
    <source>
        <dbReference type="Proteomes" id="UP000178943"/>
    </source>
</evidence>
<dbReference type="GO" id="GO:0010038">
    <property type="term" value="P:response to metal ion"/>
    <property type="evidence" value="ECO:0007669"/>
    <property type="project" value="InterPro"/>
</dbReference>
<proteinExistence type="inferred from homology"/>
<dbReference type="SUPFAM" id="SSF54913">
    <property type="entry name" value="GlnB-like"/>
    <property type="match status" value="1"/>
</dbReference>
<protein>
    <recommendedName>
        <fullName evidence="4">Cation tolerance protein CutA</fullName>
    </recommendedName>
</protein>
<dbReference type="PANTHER" id="PTHR23419">
    <property type="entry name" value="DIVALENT CATION TOLERANCE CUTA-RELATED"/>
    <property type="match status" value="1"/>
</dbReference>
<evidence type="ECO:0000313" key="2">
    <source>
        <dbReference type="EMBL" id="OGF67030.1"/>
    </source>
</evidence>
<evidence type="ECO:0000256" key="1">
    <source>
        <dbReference type="ARBA" id="ARBA00010169"/>
    </source>
</evidence>
<comment type="caution">
    <text evidence="2">The sequence shown here is derived from an EMBL/GenBank/DDBJ whole genome shotgun (WGS) entry which is preliminary data.</text>
</comment>
<dbReference type="Proteomes" id="UP000178943">
    <property type="component" value="Unassembled WGS sequence"/>
</dbReference>
<reference evidence="2 3" key="1">
    <citation type="journal article" date="2016" name="Nat. Commun.">
        <title>Thousands of microbial genomes shed light on interconnected biogeochemical processes in an aquifer system.</title>
        <authorList>
            <person name="Anantharaman K."/>
            <person name="Brown C.T."/>
            <person name="Hug L.A."/>
            <person name="Sharon I."/>
            <person name="Castelle C.J."/>
            <person name="Probst A.J."/>
            <person name="Thomas B.C."/>
            <person name="Singh A."/>
            <person name="Wilkins M.J."/>
            <person name="Karaoz U."/>
            <person name="Brodie E.L."/>
            <person name="Williams K.H."/>
            <person name="Hubbard S.S."/>
            <person name="Banfield J.F."/>
        </authorList>
    </citation>
    <scope>NUCLEOTIDE SEQUENCE [LARGE SCALE GENOMIC DNA]</scope>
</reference>
<accession>A0A1F5VUG3</accession>
<dbReference type="GO" id="GO:0005507">
    <property type="term" value="F:copper ion binding"/>
    <property type="evidence" value="ECO:0007669"/>
    <property type="project" value="TreeGrafter"/>
</dbReference>
<dbReference type="PANTHER" id="PTHR23419:SF8">
    <property type="entry name" value="FI09726P"/>
    <property type="match status" value="1"/>
</dbReference>
<dbReference type="STRING" id="1817863.A2Y62_10760"/>
<evidence type="ECO:0008006" key="4">
    <source>
        <dbReference type="Google" id="ProtNLM"/>
    </source>
</evidence>
<comment type="similarity">
    <text evidence="1">Belongs to the CutA family.</text>
</comment>
<sequence length="110" mass="12846">MKKTGKPVLIITTVPNYEAGKKIAHVLVEEHLVACVNIIGQVDSVYSWKDEICEDKEYILFMKTISAKQSKVFKRIKQLHSYEVPELVMIEIKEIGEDYFNWMKKWINGK</sequence>
<dbReference type="EMBL" id="MFGW01000074">
    <property type="protein sequence ID" value="OGF67030.1"/>
    <property type="molecule type" value="Genomic_DNA"/>
</dbReference>
<dbReference type="InterPro" id="IPR004323">
    <property type="entry name" value="Ion_tolerance_CutA"/>
</dbReference>
<dbReference type="Pfam" id="PF03091">
    <property type="entry name" value="CutA1"/>
    <property type="match status" value="1"/>
</dbReference>